<keyword evidence="7" id="KW-0411">Iron-sulfur</keyword>
<dbReference type="EMBL" id="CP159307">
    <property type="protein sequence ID" value="XCH32926.1"/>
    <property type="molecule type" value="Genomic_DNA"/>
</dbReference>
<dbReference type="FunFam" id="3.40.50.12160:FF:000003">
    <property type="entry name" value="CDK5 regulatory subunit-associated protein 1"/>
    <property type="match status" value="1"/>
</dbReference>
<comment type="cofactor">
    <cofactor evidence="1">
        <name>[4Fe-4S] cluster</name>
        <dbReference type="ChEBI" id="CHEBI:49883"/>
    </cofactor>
</comment>
<dbReference type="SUPFAM" id="SSF102114">
    <property type="entry name" value="Radical SAM enzymes"/>
    <property type="match status" value="1"/>
</dbReference>
<dbReference type="GO" id="GO:0035597">
    <property type="term" value="F:tRNA-2-methylthio-N(6)-dimethylallyladenosine(37) synthase activity"/>
    <property type="evidence" value="ECO:0007669"/>
    <property type="project" value="TreeGrafter"/>
</dbReference>
<feature type="domain" description="Radical SAM core" evidence="9">
    <location>
        <begin position="124"/>
        <end position="352"/>
    </location>
</feature>
<dbReference type="PANTHER" id="PTHR43020:SF2">
    <property type="entry name" value="MITOCHONDRIAL TRNA METHYLTHIOTRANSFERASE CDK5RAP1"/>
    <property type="match status" value="1"/>
</dbReference>
<dbReference type="InterPro" id="IPR006638">
    <property type="entry name" value="Elp3/MiaA/NifB-like_rSAM"/>
</dbReference>
<evidence type="ECO:0000256" key="1">
    <source>
        <dbReference type="ARBA" id="ARBA00001966"/>
    </source>
</evidence>
<dbReference type="InterPro" id="IPR023404">
    <property type="entry name" value="rSAM_horseshoe"/>
</dbReference>
<evidence type="ECO:0000259" key="8">
    <source>
        <dbReference type="PROSITE" id="PS51449"/>
    </source>
</evidence>
<keyword evidence="3" id="KW-0808">Transferase</keyword>
<dbReference type="Pfam" id="PF04055">
    <property type="entry name" value="Radical_SAM"/>
    <property type="match status" value="1"/>
</dbReference>
<dbReference type="GO" id="GO:0051539">
    <property type="term" value="F:4 iron, 4 sulfur cluster binding"/>
    <property type="evidence" value="ECO:0007669"/>
    <property type="project" value="UniProtKB-KW"/>
</dbReference>
<evidence type="ECO:0000256" key="7">
    <source>
        <dbReference type="ARBA" id="ARBA00023014"/>
    </source>
</evidence>
<keyword evidence="4" id="KW-0949">S-adenosyl-L-methionine</keyword>
<sequence>MTRVLIVTFGCKLNQAESEDLGRRLAGEGFEIAQLPSEAEVMVFNTCSVTHIAERKIRQAIRSNAKINPSLQIVVTGCYADRDRSGLLTLPNVLGVIGNDSKSEIPAFLSDHSHHRVRIPRSFMPIRARSFIKIQRGCDHRCSYCIVPFVRPVKHSRDPASIIAAIKLRQAEGTKEIVLTGTEIGEYQSNGLGLKELLNRILEETTIERIRVSSLQPQELTPSLVGLWTNERLCPHFHLSLQSGSNSVLGRMRRRYSTDMYRKAVELVRSVVPDAGISTDVIAGFPGETDAEFDNSAAFIEEMNFSRLHVFPFSPRPGTQAAEMPNMVEAKLIQRRVEKLLSIGQECLNTFEKQFIGTKQKILVEGKSGNKWVGFTGNYIRAKISGSQDIINQIVEVVL</sequence>
<protein>
    <submittedName>
        <fullName evidence="10">tRNA (N(6)-L-threonylcarbamoyladenosine(37)-C(2))-methylthiotransferase MtaB</fullName>
    </submittedName>
</protein>
<dbReference type="SFLD" id="SFLDS00029">
    <property type="entry name" value="Radical_SAM"/>
    <property type="match status" value="1"/>
</dbReference>
<dbReference type="CDD" id="cd01335">
    <property type="entry name" value="Radical_SAM"/>
    <property type="match status" value="1"/>
</dbReference>
<dbReference type="Gene3D" id="3.40.50.12160">
    <property type="entry name" value="Methylthiotransferase, N-terminal domain"/>
    <property type="match status" value="1"/>
</dbReference>
<dbReference type="PROSITE" id="PS51449">
    <property type="entry name" value="MTTASE_N"/>
    <property type="match status" value="1"/>
</dbReference>
<feature type="domain" description="MTTase N-terminal" evidence="8">
    <location>
        <begin position="2"/>
        <end position="114"/>
    </location>
</feature>
<keyword evidence="6" id="KW-0408">Iron</keyword>
<dbReference type="NCBIfam" id="TIGR00089">
    <property type="entry name" value="MiaB/RimO family radical SAM methylthiotransferase"/>
    <property type="match status" value="1"/>
</dbReference>
<dbReference type="NCBIfam" id="TIGR01579">
    <property type="entry name" value="MiaB-like-C"/>
    <property type="match status" value="1"/>
</dbReference>
<dbReference type="InterPro" id="IPR005839">
    <property type="entry name" value="Methylthiotransferase"/>
</dbReference>
<dbReference type="GO" id="GO:0005829">
    <property type="term" value="C:cytosol"/>
    <property type="evidence" value="ECO:0007669"/>
    <property type="project" value="TreeGrafter"/>
</dbReference>
<dbReference type="GO" id="GO:0046872">
    <property type="term" value="F:metal ion binding"/>
    <property type="evidence" value="ECO:0007669"/>
    <property type="project" value="UniProtKB-KW"/>
</dbReference>
<accession>A0AAU8G842</accession>
<dbReference type="AlphaFoldDB" id="A0AAU8G842"/>
<dbReference type="Gene3D" id="3.80.30.20">
    <property type="entry name" value="tm_1862 like domain"/>
    <property type="match status" value="1"/>
</dbReference>
<dbReference type="SFLD" id="SFLDG01061">
    <property type="entry name" value="methylthiotransferase"/>
    <property type="match status" value="1"/>
</dbReference>
<evidence type="ECO:0000256" key="5">
    <source>
        <dbReference type="ARBA" id="ARBA00022723"/>
    </source>
</evidence>
<dbReference type="InterPro" id="IPR006467">
    <property type="entry name" value="MiaB-like_bact"/>
</dbReference>
<dbReference type="RefSeq" id="WP_353714190.1">
    <property type="nucleotide sequence ID" value="NZ_CP159307.1"/>
</dbReference>
<keyword evidence="5" id="KW-0479">Metal-binding</keyword>
<evidence type="ECO:0000256" key="4">
    <source>
        <dbReference type="ARBA" id="ARBA00022691"/>
    </source>
</evidence>
<name>A0AAU8G842_9CHLR</name>
<dbReference type="PROSITE" id="PS51918">
    <property type="entry name" value="RADICAL_SAM"/>
    <property type="match status" value="1"/>
</dbReference>
<evidence type="ECO:0000256" key="3">
    <source>
        <dbReference type="ARBA" id="ARBA00022679"/>
    </source>
</evidence>
<dbReference type="SFLD" id="SFLDG01082">
    <property type="entry name" value="B12-binding_domain_containing"/>
    <property type="match status" value="1"/>
</dbReference>
<dbReference type="InterPro" id="IPR007197">
    <property type="entry name" value="rSAM"/>
</dbReference>
<evidence type="ECO:0000256" key="2">
    <source>
        <dbReference type="ARBA" id="ARBA00022485"/>
    </source>
</evidence>
<dbReference type="Pfam" id="PF00919">
    <property type="entry name" value="UPF0004"/>
    <property type="match status" value="1"/>
</dbReference>
<organism evidence="10">
    <name type="scientific">Dehalogenimonas sp. 4OHTPN</name>
    <dbReference type="NCBI Taxonomy" id="3166643"/>
    <lineage>
        <taxon>Bacteria</taxon>
        <taxon>Bacillati</taxon>
        <taxon>Chloroflexota</taxon>
        <taxon>Dehalococcoidia</taxon>
        <taxon>Dehalococcoidales</taxon>
        <taxon>Dehalococcoidaceae</taxon>
        <taxon>Dehalogenimonas</taxon>
    </lineage>
</organism>
<evidence type="ECO:0000259" key="9">
    <source>
        <dbReference type="PROSITE" id="PS51918"/>
    </source>
</evidence>
<gene>
    <name evidence="10" type="primary">mtaB</name>
    <name evidence="10" type="ORF">ABV300_07155</name>
</gene>
<evidence type="ECO:0000313" key="10">
    <source>
        <dbReference type="EMBL" id="XCH32926.1"/>
    </source>
</evidence>
<proteinExistence type="predicted"/>
<dbReference type="InterPro" id="IPR038135">
    <property type="entry name" value="Methylthiotransferase_N_sf"/>
</dbReference>
<evidence type="ECO:0000256" key="6">
    <source>
        <dbReference type="ARBA" id="ARBA00023004"/>
    </source>
</evidence>
<dbReference type="InterPro" id="IPR058240">
    <property type="entry name" value="rSAM_sf"/>
</dbReference>
<dbReference type="SMART" id="SM00729">
    <property type="entry name" value="Elp3"/>
    <property type="match status" value="1"/>
</dbReference>
<dbReference type="PANTHER" id="PTHR43020">
    <property type="entry name" value="CDK5 REGULATORY SUBUNIT-ASSOCIATED PROTEIN 1"/>
    <property type="match status" value="1"/>
</dbReference>
<reference evidence="10" key="1">
    <citation type="submission" date="2024-06" db="EMBL/GenBank/DDBJ databases">
        <title>A Novel Isolate, Dehalogenimonas sp. Strain 4OHTPN, Dechlorinates Aromatic 4 Hydroxy chlorothalonil by a Novel Reductive Dehalogenase.</title>
        <authorList>
            <person name="Liu G."/>
        </authorList>
    </citation>
    <scope>NUCLEOTIDE SEQUENCE</scope>
    <source>
        <strain evidence="10">4OHTPN</strain>
    </source>
</reference>
<keyword evidence="2" id="KW-0004">4Fe-4S</keyword>
<dbReference type="InterPro" id="IPR013848">
    <property type="entry name" value="Methylthiotransferase_N"/>
</dbReference>